<comment type="caution">
    <text evidence="11">The sequence shown here is derived from an EMBL/GenBank/DDBJ whole genome shotgun (WGS) entry which is preliminary data.</text>
</comment>
<evidence type="ECO:0000256" key="7">
    <source>
        <dbReference type="NCBIfam" id="TIGR02375"/>
    </source>
</evidence>
<feature type="signal peptide" evidence="9">
    <location>
        <begin position="1"/>
        <end position="29"/>
    </location>
</feature>
<evidence type="ECO:0000259" key="10">
    <source>
        <dbReference type="Pfam" id="PF00127"/>
    </source>
</evidence>
<evidence type="ECO:0000313" key="11">
    <source>
        <dbReference type="EMBL" id="TDR15867.1"/>
    </source>
</evidence>
<proteinExistence type="predicted"/>
<keyword evidence="4" id="KW-0574">Periplasm</keyword>
<evidence type="ECO:0000256" key="2">
    <source>
        <dbReference type="ARBA" id="ARBA00022448"/>
    </source>
</evidence>
<reference evidence="11 12" key="1">
    <citation type="submission" date="2019-03" db="EMBL/GenBank/DDBJ databases">
        <title>Genomic Encyclopedia of Type Strains, Phase IV (KMG-IV): sequencing the most valuable type-strain genomes for metagenomic binning, comparative biology and taxonomic classification.</title>
        <authorList>
            <person name="Goeker M."/>
        </authorList>
    </citation>
    <scope>NUCLEOTIDE SEQUENCE [LARGE SCALE GENOMIC DNA]</scope>
    <source>
        <strain evidence="11 12">DSM 5604</strain>
    </source>
</reference>
<organism evidence="11 12">
    <name type="scientific">Marinomonas communis</name>
    <dbReference type="NCBI Taxonomy" id="28254"/>
    <lineage>
        <taxon>Bacteria</taxon>
        <taxon>Pseudomonadati</taxon>
        <taxon>Pseudomonadota</taxon>
        <taxon>Gammaproteobacteria</taxon>
        <taxon>Oceanospirillales</taxon>
        <taxon>Oceanospirillaceae</taxon>
        <taxon>Marinomonas</taxon>
    </lineage>
</organism>
<dbReference type="EMBL" id="SNZA01000001">
    <property type="protein sequence ID" value="TDR15867.1"/>
    <property type="molecule type" value="Genomic_DNA"/>
</dbReference>
<keyword evidence="2" id="KW-0813">Transport</keyword>
<evidence type="ECO:0000256" key="1">
    <source>
        <dbReference type="ARBA" id="ARBA00004418"/>
    </source>
</evidence>
<keyword evidence="5" id="KW-0249">Electron transport</keyword>
<name>A0A4R6XF42_9GAMM</name>
<comment type="cofactor">
    <cofactor evidence="8">
        <name>Cu cation</name>
        <dbReference type="ChEBI" id="CHEBI:23378"/>
    </cofactor>
    <text evidence="8">Binds 1 copper ion per subunit.</text>
</comment>
<feature type="binding site" evidence="8">
    <location>
        <position position="105"/>
    </location>
    <ligand>
        <name>Cu cation</name>
        <dbReference type="ChEBI" id="CHEBI:23378"/>
    </ligand>
</feature>
<evidence type="ECO:0000313" key="12">
    <source>
        <dbReference type="Proteomes" id="UP000295729"/>
    </source>
</evidence>
<evidence type="ECO:0000256" key="4">
    <source>
        <dbReference type="ARBA" id="ARBA00022764"/>
    </source>
</evidence>
<feature type="binding site" evidence="8">
    <location>
        <position position="113"/>
    </location>
    <ligand>
        <name>Cu cation</name>
        <dbReference type="ChEBI" id="CHEBI:23378"/>
    </ligand>
</feature>
<comment type="subcellular location">
    <subcellularLocation>
        <location evidence="1">Periplasm</location>
    </subcellularLocation>
</comment>
<dbReference type="Proteomes" id="UP000295729">
    <property type="component" value="Unassembled WGS sequence"/>
</dbReference>
<keyword evidence="3 8" id="KW-0479">Metal-binding</keyword>
<sequence length="154" mass="17286">MNQNRNHLMLTRSLLFAAMTSIACSSAFAKDWQVQMLSYGEKGPMVFEPDFIQAQVGDTVTFLPTQPGHHVASALTPDQQKAWSSKLNETYTVELTEEGVNLYYCPPHLMMGMVGVIQVGESVNKESLDQFYPSFRNKIALNPERVDAILEQVK</sequence>
<feature type="domain" description="Blue (type 1) copper" evidence="10">
    <location>
        <begin position="35"/>
        <end position="119"/>
    </location>
</feature>
<evidence type="ECO:0000256" key="9">
    <source>
        <dbReference type="SAM" id="SignalP"/>
    </source>
</evidence>
<gene>
    <name evidence="11" type="ORF">C8D85_1246</name>
</gene>
<dbReference type="GO" id="GO:0009055">
    <property type="term" value="F:electron transfer activity"/>
    <property type="evidence" value="ECO:0007669"/>
    <property type="project" value="InterPro"/>
</dbReference>
<dbReference type="Pfam" id="PF00127">
    <property type="entry name" value="Copper-bind"/>
    <property type="match status" value="1"/>
</dbReference>
<protein>
    <recommendedName>
        <fullName evidence="7">Pseudoazurin</fullName>
    </recommendedName>
</protein>
<keyword evidence="9" id="KW-0732">Signal</keyword>
<dbReference type="GO" id="GO:0042597">
    <property type="term" value="C:periplasmic space"/>
    <property type="evidence" value="ECO:0007669"/>
    <property type="project" value="UniProtKB-SubCell"/>
</dbReference>
<dbReference type="PROSITE" id="PS51257">
    <property type="entry name" value="PROKAR_LIPOPROTEIN"/>
    <property type="match status" value="1"/>
</dbReference>
<evidence type="ECO:0000256" key="8">
    <source>
        <dbReference type="PIRSR" id="PIRSR602386-1"/>
    </source>
</evidence>
<evidence type="ECO:0000256" key="3">
    <source>
        <dbReference type="ARBA" id="ARBA00022723"/>
    </source>
</evidence>
<dbReference type="GO" id="GO:0005507">
    <property type="term" value="F:copper ion binding"/>
    <property type="evidence" value="ECO:0007669"/>
    <property type="project" value="UniProtKB-UniRule"/>
</dbReference>
<feature type="chain" id="PRO_5020217426" description="Pseudoazurin" evidence="9">
    <location>
        <begin position="30"/>
        <end position="154"/>
    </location>
</feature>
<dbReference type="NCBIfam" id="TIGR02375">
    <property type="entry name" value="pseudoazurin"/>
    <property type="match status" value="1"/>
</dbReference>
<feature type="binding site" evidence="8">
    <location>
        <position position="108"/>
    </location>
    <ligand>
        <name>Cu cation</name>
        <dbReference type="ChEBI" id="CHEBI:23378"/>
    </ligand>
</feature>
<evidence type="ECO:0000256" key="6">
    <source>
        <dbReference type="ARBA" id="ARBA00023008"/>
    </source>
</evidence>
<keyword evidence="6 8" id="KW-0186">Copper</keyword>
<evidence type="ECO:0000256" key="5">
    <source>
        <dbReference type="ARBA" id="ARBA00022982"/>
    </source>
</evidence>
<dbReference type="PRINTS" id="PR00155">
    <property type="entry name" value="AMICYANIN"/>
</dbReference>
<feature type="binding site" evidence="8">
    <location>
        <position position="69"/>
    </location>
    <ligand>
        <name>Cu cation</name>
        <dbReference type="ChEBI" id="CHEBI:23378"/>
    </ligand>
</feature>
<dbReference type="InterPro" id="IPR002386">
    <property type="entry name" value="Amicyanin/Pseudoazurin"/>
</dbReference>
<dbReference type="Gene3D" id="2.60.40.420">
    <property type="entry name" value="Cupredoxins - blue copper proteins"/>
    <property type="match status" value="1"/>
</dbReference>
<dbReference type="AlphaFoldDB" id="A0A4R6XF42"/>
<accession>A0A4R6XF42</accession>
<dbReference type="InterPro" id="IPR008972">
    <property type="entry name" value="Cupredoxin"/>
</dbReference>
<dbReference type="InterPro" id="IPR012745">
    <property type="entry name" value="Pseudoazurin"/>
</dbReference>
<dbReference type="InterPro" id="IPR000923">
    <property type="entry name" value="BlueCu_1"/>
</dbReference>
<keyword evidence="12" id="KW-1185">Reference proteome</keyword>
<dbReference type="SUPFAM" id="SSF49503">
    <property type="entry name" value="Cupredoxins"/>
    <property type="match status" value="1"/>
</dbReference>